<dbReference type="Gene3D" id="1.10.238.10">
    <property type="entry name" value="EF-hand"/>
    <property type="match status" value="1"/>
</dbReference>
<protein>
    <recommendedName>
        <fullName evidence="3">EF-hand domain-containing protein</fullName>
    </recommendedName>
</protein>
<evidence type="ECO:0000313" key="2">
    <source>
        <dbReference type="Proteomes" id="UP000289738"/>
    </source>
</evidence>
<proteinExistence type="predicted"/>
<sequence length="162" mass="18294">MTIHRHAANNGTPRNNILMHNYVENLEPHFHVTTLNIHVEQCIPNVTINRSLSFSSVKTSPTTSAVVARASDNATLHPANLNSDGDHLLDFQDFMKFMTINKDDDLRKAFEMFVWEKENTEASSSSSAITLKGLQRMLQQRSLESSYDDCIAMIVVFDINPN</sequence>
<dbReference type="STRING" id="3818.A0A445BDG9"/>
<comment type="caution">
    <text evidence="1">The sequence shown here is derived from an EMBL/GenBank/DDBJ whole genome shotgun (WGS) entry which is preliminary data.</text>
</comment>
<dbReference type="Proteomes" id="UP000289738">
    <property type="component" value="Chromosome A09"/>
</dbReference>
<accession>A0A445BDG9</accession>
<organism evidence="1 2">
    <name type="scientific">Arachis hypogaea</name>
    <name type="common">Peanut</name>
    <dbReference type="NCBI Taxonomy" id="3818"/>
    <lineage>
        <taxon>Eukaryota</taxon>
        <taxon>Viridiplantae</taxon>
        <taxon>Streptophyta</taxon>
        <taxon>Embryophyta</taxon>
        <taxon>Tracheophyta</taxon>
        <taxon>Spermatophyta</taxon>
        <taxon>Magnoliopsida</taxon>
        <taxon>eudicotyledons</taxon>
        <taxon>Gunneridae</taxon>
        <taxon>Pentapetalae</taxon>
        <taxon>rosids</taxon>
        <taxon>fabids</taxon>
        <taxon>Fabales</taxon>
        <taxon>Fabaceae</taxon>
        <taxon>Papilionoideae</taxon>
        <taxon>50 kb inversion clade</taxon>
        <taxon>dalbergioids sensu lato</taxon>
        <taxon>Dalbergieae</taxon>
        <taxon>Pterocarpus clade</taxon>
        <taxon>Arachis</taxon>
    </lineage>
</organism>
<dbReference type="AlphaFoldDB" id="A0A445BDG9"/>
<evidence type="ECO:0008006" key="3">
    <source>
        <dbReference type="Google" id="ProtNLM"/>
    </source>
</evidence>
<gene>
    <name evidence="1" type="ORF">Ahy_A09g041629</name>
</gene>
<keyword evidence="2" id="KW-1185">Reference proteome</keyword>
<name>A0A445BDG9_ARAHY</name>
<evidence type="ECO:0000313" key="1">
    <source>
        <dbReference type="EMBL" id="RYR36671.1"/>
    </source>
</evidence>
<dbReference type="SUPFAM" id="SSF47473">
    <property type="entry name" value="EF-hand"/>
    <property type="match status" value="1"/>
</dbReference>
<dbReference type="InterPro" id="IPR011992">
    <property type="entry name" value="EF-hand-dom_pair"/>
</dbReference>
<dbReference type="EMBL" id="SDMP01000009">
    <property type="protein sequence ID" value="RYR36671.1"/>
    <property type="molecule type" value="Genomic_DNA"/>
</dbReference>
<reference evidence="1 2" key="1">
    <citation type="submission" date="2019-01" db="EMBL/GenBank/DDBJ databases">
        <title>Sequencing of cultivated peanut Arachis hypogaea provides insights into genome evolution and oil improvement.</title>
        <authorList>
            <person name="Chen X."/>
        </authorList>
    </citation>
    <scope>NUCLEOTIDE SEQUENCE [LARGE SCALE GENOMIC DNA]</scope>
    <source>
        <strain evidence="2">cv. Fuhuasheng</strain>
        <tissue evidence="1">Leaves</tissue>
    </source>
</reference>